<name>A0A2M7B5B4_9BACT</name>
<dbReference type="Pfam" id="PF00331">
    <property type="entry name" value="Glyco_hydro_10"/>
    <property type="match status" value="1"/>
</dbReference>
<evidence type="ECO:0000259" key="6">
    <source>
        <dbReference type="Pfam" id="PF00892"/>
    </source>
</evidence>
<evidence type="ECO:0000313" key="8">
    <source>
        <dbReference type="Proteomes" id="UP000228949"/>
    </source>
</evidence>
<dbReference type="SUPFAM" id="SSF51445">
    <property type="entry name" value="(Trans)glycosidases"/>
    <property type="match status" value="1"/>
</dbReference>
<feature type="domain" description="GH10" evidence="5">
    <location>
        <begin position="344"/>
        <end position="440"/>
    </location>
</feature>
<dbReference type="GO" id="GO:0016020">
    <property type="term" value="C:membrane"/>
    <property type="evidence" value="ECO:0007669"/>
    <property type="project" value="InterPro"/>
</dbReference>
<dbReference type="AlphaFoldDB" id="A0A2M7B5B4"/>
<protein>
    <recommendedName>
        <fullName evidence="9">EamA domain-containing protein</fullName>
    </recommendedName>
</protein>
<evidence type="ECO:0000256" key="1">
    <source>
        <dbReference type="ARBA" id="ARBA00022801"/>
    </source>
</evidence>
<organism evidence="7 8">
    <name type="scientific">Candidatus Wolfebacteria bacterium CG03_land_8_20_14_0_80_40_12</name>
    <dbReference type="NCBI Taxonomy" id="1975069"/>
    <lineage>
        <taxon>Bacteria</taxon>
        <taxon>Candidatus Wolfeibacteriota</taxon>
    </lineage>
</organism>
<dbReference type="InterPro" id="IPR037185">
    <property type="entry name" value="EmrE-like"/>
</dbReference>
<dbReference type="EMBL" id="PEVJ01000050">
    <property type="protein sequence ID" value="PIU98311.1"/>
    <property type="molecule type" value="Genomic_DNA"/>
</dbReference>
<proteinExistence type="predicted"/>
<dbReference type="Gene3D" id="3.20.20.80">
    <property type="entry name" value="Glycosidases"/>
    <property type="match status" value="1"/>
</dbReference>
<feature type="domain" description="EamA" evidence="6">
    <location>
        <begin position="3"/>
        <end position="134"/>
    </location>
</feature>
<feature type="transmembrane region" description="Helical" evidence="4">
    <location>
        <begin position="145"/>
        <end position="166"/>
    </location>
</feature>
<evidence type="ECO:0000256" key="2">
    <source>
        <dbReference type="ARBA" id="ARBA00023277"/>
    </source>
</evidence>
<dbReference type="GO" id="GO:0004553">
    <property type="term" value="F:hydrolase activity, hydrolyzing O-glycosyl compounds"/>
    <property type="evidence" value="ECO:0007669"/>
    <property type="project" value="InterPro"/>
</dbReference>
<dbReference type="GO" id="GO:0000272">
    <property type="term" value="P:polysaccharide catabolic process"/>
    <property type="evidence" value="ECO:0007669"/>
    <property type="project" value="UniProtKB-KW"/>
</dbReference>
<accession>A0A2M7B5B4</accession>
<feature type="transmembrane region" description="Helical" evidence="4">
    <location>
        <begin position="32"/>
        <end position="54"/>
    </location>
</feature>
<feature type="transmembrane region" description="Helical" evidence="4">
    <location>
        <begin position="6"/>
        <end position="25"/>
    </location>
</feature>
<feature type="transmembrane region" description="Helical" evidence="4">
    <location>
        <begin position="213"/>
        <end position="235"/>
    </location>
</feature>
<reference evidence="8" key="1">
    <citation type="submission" date="2017-09" db="EMBL/GenBank/DDBJ databases">
        <title>Depth-based differentiation of microbial function through sediment-hosted aquifers and enrichment of novel symbionts in the deep terrestrial subsurface.</title>
        <authorList>
            <person name="Probst A.J."/>
            <person name="Ladd B."/>
            <person name="Jarett J.K."/>
            <person name="Geller-Mcgrath D.E."/>
            <person name="Sieber C.M.K."/>
            <person name="Emerson J.B."/>
            <person name="Anantharaman K."/>
            <person name="Thomas B.C."/>
            <person name="Malmstrom R."/>
            <person name="Stieglmeier M."/>
            <person name="Klingl A."/>
            <person name="Woyke T."/>
            <person name="Ryan C.M."/>
            <person name="Banfield J.F."/>
        </authorList>
    </citation>
    <scope>NUCLEOTIDE SEQUENCE [LARGE SCALE GENOMIC DNA]</scope>
</reference>
<comment type="caution">
    <text evidence="7">The sequence shown here is derived from an EMBL/GenBank/DDBJ whole genome shotgun (WGS) entry which is preliminary data.</text>
</comment>
<feature type="transmembrane region" description="Helical" evidence="4">
    <location>
        <begin position="60"/>
        <end position="82"/>
    </location>
</feature>
<sequence>MNWLTISVLAQVILGTSAVFDKILLGRKFFNPFVYAFWLGVLGVFSAVLLPFGFQAVSFQLIGVAFLAGAFFILAIFFLFYALDLSEASQTLPVIGGISPLFTLIFSYFLLGSWLGSGDLAAFLIIISGALILFAVEKKEIRKSALFLILLSSLFFGASNVLSKIVFEAGNFVSGFFWIKIGGVLSALLFLVFKKYRRQILDSSRRNLTSHYFLYLANRIYAGIGSALVGLAIFLSYQPALVDAVQSFKYVIIFLAALVLLKERFYGKILVGKLLATIFISFGIFLIAVIGYARAIPIDKSRPIVWGLTYSTKFAGQLGLNWQEAYGKILAELKPKKVRLVAYWDEIEKERGSFDFSKTDWLLQKTKEGGAPVILAIGLKAPRWPEFHAPDWARSMSVEDRENALREYLKKVIERYKNESLIESWQIENEPFLRFGERLKRGEDFLEREISAVKSIDDKKPVLITDSGEFGLWYKAAKKGDVFGTTMYRKVHAKALGWLFGNIEYPIGPEHFRLKEKIIRFLINDFTKKFIVIELQAEPWSKIALEKITYDEQIKLFSLDYFADTIRYAKETGFDEYYFWGAEWWYFIKEKYQDSRYWNFAKTIFNQ</sequence>
<evidence type="ECO:0000256" key="3">
    <source>
        <dbReference type="ARBA" id="ARBA00023326"/>
    </source>
</evidence>
<dbReference type="InterPro" id="IPR017853">
    <property type="entry name" value="GH"/>
</dbReference>
<dbReference type="Proteomes" id="UP000228949">
    <property type="component" value="Unassembled WGS sequence"/>
</dbReference>
<dbReference type="InterPro" id="IPR001000">
    <property type="entry name" value="GH10_dom"/>
</dbReference>
<feature type="transmembrane region" description="Helical" evidence="4">
    <location>
        <begin position="241"/>
        <end position="261"/>
    </location>
</feature>
<gene>
    <name evidence="7" type="ORF">COS61_02075</name>
</gene>
<keyword evidence="4" id="KW-1133">Transmembrane helix</keyword>
<keyword evidence="2" id="KW-0119">Carbohydrate metabolism</keyword>
<evidence type="ECO:0008006" key="9">
    <source>
        <dbReference type="Google" id="ProtNLM"/>
    </source>
</evidence>
<feature type="transmembrane region" description="Helical" evidence="4">
    <location>
        <begin position="94"/>
        <end position="114"/>
    </location>
</feature>
<dbReference type="SUPFAM" id="SSF103481">
    <property type="entry name" value="Multidrug resistance efflux transporter EmrE"/>
    <property type="match status" value="1"/>
</dbReference>
<feature type="transmembrane region" description="Helical" evidence="4">
    <location>
        <begin position="172"/>
        <end position="193"/>
    </location>
</feature>
<feature type="transmembrane region" description="Helical" evidence="4">
    <location>
        <begin position="273"/>
        <end position="293"/>
    </location>
</feature>
<keyword evidence="3" id="KW-0624">Polysaccharide degradation</keyword>
<dbReference type="InterPro" id="IPR000620">
    <property type="entry name" value="EamA_dom"/>
</dbReference>
<dbReference type="Pfam" id="PF00892">
    <property type="entry name" value="EamA"/>
    <property type="match status" value="1"/>
</dbReference>
<keyword evidence="4" id="KW-0472">Membrane</keyword>
<keyword evidence="4" id="KW-0812">Transmembrane</keyword>
<evidence type="ECO:0000256" key="4">
    <source>
        <dbReference type="SAM" id="Phobius"/>
    </source>
</evidence>
<feature type="transmembrane region" description="Helical" evidence="4">
    <location>
        <begin position="120"/>
        <end position="136"/>
    </location>
</feature>
<dbReference type="Gene3D" id="1.10.3730.20">
    <property type="match status" value="1"/>
</dbReference>
<keyword evidence="1" id="KW-0378">Hydrolase</keyword>
<evidence type="ECO:0000259" key="5">
    <source>
        <dbReference type="Pfam" id="PF00331"/>
    </source>
</evidence>
<evidence type="ECO:0000313" key="7">
    <source>
        <dbReference type="EMBL" id="PIU98311.1"/>
    </source>
</evidence>